<protein>
    <submittedName>
        <fullName evidence="1">Uncharacterized protein</fullName>
    </submittedName>
</protein>
<sequence length="107" mass="12744">MIGWISLTREPSLIIKHGGDYCTYYYYPRFETYKSITSNYATWLIKHSKMTGYVVYEEQQVIAWCNVGNKEHFPRLQTSKENILIIEAYPNIRDRSEYSNYHGIFSL</sequence>
<reference evidence="1" key="1">
    <citation type="journal article" date="2015" name="PeerJ">
        <title>First genomic representation of candidate bacterial phylum KSB3 points to enhanced environmental sensing as a trigger of wastewater bulking.</title>
        <authorList>
            <person name="Sekiguchi Y."/>
            <person name="Ohashi A."/>
            <person name="Parks D.H."/>
            <person name="Yamauchi T."/>
            <person name="Tyson G.W."/>
            <person name="Hugenholtz P."/>
        </authorList>
    </citation>
    <scope>NUCLEOTIDE SEQUENCE [LARGE SCALE GENOMIC DNA]</scope>
</reference>
<name>A0A081BXW6_VECG1</name>
<organism evidence="1">
    <name type="scientific">Vecturithrix granuli</name>
    <dbReference type="NCBI Taxonomy" id="1499967"/>
    <lineage>
        <taxon>Bacteria</taxon>
        <taxon>Candidatus Moduliflexota</taxon>
        <taxon>Candidatus Vecturitrichia</taxon>
        <taxon>Candidatus Vecturitrichales</taxon>
        <taxon>Candidatus Vecturitrichaceae</taxon>
        <taxon>Candidatus Vecturithrix</taxon>
    </lineage>
</organism>
<dbReference type="Proteomes" id="UP000030661">
    <property type="component" value="Unassembled WGS sequence"/>
</dbReference>
<gene>
    <name evidence="1" type="ORF">U27_04136</name>
</gene>
<evidence type="ECO:0000313" key="2">
    <source>
        <dbReference type="Proteomes" id="UP000030661"/>
    </source>
</evidence>
<dbReference type="EMBL" id="DF820465">
    <property type="protein sequence ID" value="GAK57171.1"/>
    <property type="molecule type" value="Genomic_DNA"/>
</dbReference>
<keyword evidence="2" id="KW-1185">Reference proteome</keyword>
<proteinExistence type="predicted"/>
<accession>A0A081BXW6</accession>
<dbReference type="HOGENOM" id="CLU_2204834_0_0_0"/>
<dbReference type="AlphaFoldDB" id="A0A081BXW6"/>
<dbReference type="STRING" id="1499967.U27_04136"/>
<evidence type="ECO:0000313" key="1">
    <source>
        <dbReference type="EMBL" id="GAK57171.1"/>
    </source>
</evidence>